<proteinExistence type="predicted"/>
<organism evidence="1 2">
    <name type="scientific">Kingella kingae ATCC 23330</name>
    <dbReference type="NCBI Taxonomy" id="887327"/>
    <lineage>
        <taxon>Bacteria</taxon>
        <taxon>Pseudomonadati</taxon>
        <taxon>Pseudomonadota</taxon>
        <taxon>Betaproteobacteria</taxon>
        <taxon>Neisseriales</taxon>
        <taxon>Neisseriaceae</taxon>
        <taxon>Kingella</taxon>
    </lineage>
</organism>
<gene>
    <name evidence="1" type="ORF">HMPREF0476_0426</name>
</gene>
<reference evidence="1 2" key="1">
    <citation type="submission" date="2011-04" db="EMBL/GenBank/DDBJ databases">
        <authorList>
            <person name="Muzny D."/>
            <person name="Qin X."/>
            <person name="Deng J."/>
            <person name="Jiang H."/>
            <person name="Liu Y."/>
            <person name="Qu J."/>
            <person name="Song X.-Z."/>
            <person name="Zhang L."/>
            <person name="Thornton R."/>
            <person name="Coyle M."/>
            <person name="Francisco L."/>
            <person name="Jackson L."/>
            <person name="Javaid M."/>
            <person name="Korchina V."/>
            <person name="Kovar C."/>
            <person name="Mata R."/>
            <person name="Mathew T."/>
            <person name="Ngo R."/>
            <person name="Nguyen L."/>
            <person name="Nguyen N."/>
            <person name="Okwuonu G."/>
            <person name="Ongeri F."/>
            <person name="Pham C."/>
            <person name="Simmons D."/>
            <person name="Wilczek-Boney K."/>
            <person name="Hale W."/>
            <person name="Jakkamsetti A."/>
            <person name="Pham P."/>
            <person name="Ruth R."/>
            <person name="San Lucas F."/>
            <person name="Warren J."/>
            <person name="Zhang J."/>
            <person name="Zhao Z."/>
            <person name="Zhou C."/>
            <person name="Zhu D."/>
            <person name="Lee S."/>
            <person name="Bess C."/>
            <person name="Blankenburg K."/>
            <person name="Forbes L."/>
            <person name="Fu Q."/>
            <person name="Gubbala S."/>
            <person name="Hirani K."/>
            <person name="Jayaseelan J.C."/>
            <person name="Lara F."/>
            <person name="Munidasa M."/>
            <person name="Palculict T."/>
            <person name="Patil S."/>
            <person name="Pu L.-L."/>
            <person name="Saada N."/>
            <person name="Tang L."/>
            <person name="Weissenberger G."/>
            <person name="Zhu Y."/>
            <person name="Hemphill L."/>
            <person name="Shang Y."/>
            <person name="Youmans B."/>
            <person name="Ayvaz T."/>
            <person name="Ross M."/>
            <person name="Santibanez J."/>
            <person name="Aqrawi P."/>
            <person name="Gross S."/>
            <person name="Joshi V."/>
            <person name="Fowler G."/>
            <person name="Nazareth L."/>
            <person name="Reid J."/>
            <person name="Worley K."/>
            <person name="Petrosino J."/>
            <person name="Highlander S."/>
            <person name="Gibbs R."/>
        </authorList>
    </citation>
    <scope>NUCLEOTIDE SEQUENCE [LARGE SCALE GENOMIC DNA]</scope>
    <source>
        <strain evidence="1 2">ATCC 23330</strain>
    </source>
</reference>
<dbReference type="Proteomes" id="UP000004207">
    <property type="component" value="Unassembled WGS sequence"/>
</dbReference>
<evidence type="ECO:0000313" key="1">
    <source>
        <dbReference type="EMBL" id="EGK11311.1"/>
    </source>
</evidence>
<accession>F5S5E3</accession>
<dbReference type="AlphaFoldDB" id="F5S5E3"/>
<evidence type="ECO:0000313" key="2">
    <source>
        <dbReference type="Proteomes" id="UP000004207"/>
    </source>
</evidence>
<name>F5S5E3_KINKI</name>
<keyword evidence="2" id="KW-1185">Reference proteome</keyword>
<dbReference type="HOGENOM" id="CLU_3217377_0_0_4"/>
<comment type="caution">
    <text evidence="1">The sequence shown here is derived from an EMBL/GenBank/DDBJ whole genome shotgun (WGS) entry which is preliminary data.</text>
</comment>
<protein>
    <submittedName>
        <fullName evidence="1">Uncharacterized protein</fullName>
    </submittedName>
</protein>
<dbReference type="EMBL" id="AFHS01000012">
    <property type="protein sequence ID" value="EGK11311.1"/>
    <property type="molecule type" value="Genomic_DNA"/>
</dbReference>
<sequence>MRRVWLLKQCRCCWCNQCVKTWASHSGCLKKQKSGQDVSVARVK</sequence>